<dbReference type="SUPFAM" id="SSF52833">
    <property type="entry name" value="Thioredoxin-like"/>
    <property type="match status" value="1"/>
</dbReference>
<dbReference type="Pfam" id="PF07719">
    <property type="entry name" value="TPR_2"/>
    <property type="match status" value="1"/>
</dbReference>
<dbReference type="Pfam" id="PF13432">
    <property type="entry name" value="TPR_16"/>
    <property type="match status" value="1"/>
</dbReference>
<dbReference type="PROSITE" id="PS50005">
    <property type="entry name" value="TPR"/>
    <property type="match status" value="1"/>
</dbReference>
<keyword evidence="2 3" id="KW-0802">TPR repeat</keyword>
<reference evidence="4 5" key="1">
    <citation type="journal article" date="2023" name="IScience">
        <title>Expanded male sex-determining region conserved during the evolution of homothallism in the green alga Volvox.</title>
        <authorList>
            <person name="Yamamoto K."/>
            <person name="Matsuzaki R."/>
            <person name="Mahakham W."/>
            <person name="Heman W."/>
            <person name="Sekimoto H."/>
            <person name="Kawachi M."/>
            <person name="Minakuchi Y."/>
            <person name="Toyoda A."/>
            <person name="Nozaki H."/>
        </authorList>
    </citation>
    <scope>NUCLEOTIDE SEQUENCE [LARGE SCALE GENOMIC DNA]</scope>
    <source>
        <strain evidence="4 5">NIES-4468</strain>
    </source>
</reference>
<protein>
    <submittedName>
        <fullName evidence="4">Uncharacterized protein</fullName>
    </submittedName>
</protein>
<comment type="caution">
    <text evidence="4">The sequence shown here is derived from an EMBL/GenBank/DDBJ whole genome shotgun (WGS) entry which is preliminary data.</text>
</comment>
<dbReference type="CDD" id="cd02980">
    <property type="entry name" value="TRX_Fd_family"/>
    <property type="match status" value="1"/>
</dbReference>
<dbReference type="EMBL" id="BSDZ01000078">
    <property type="protein sequence ID" value="GLI67436.1"/>
    <property type="molecule type" value="Genomic_DNA"/>
</dbReference>
<evidence type="ECO:0000256" key="3">
    <source>
        <dbReference type="PROSITE-ProRule" id="PRU00339"/>
    </source>
</evidence>
<keyword evidence="1" id="KW-0677">Repeat</keyword>
<dbReference type="InterPro" id="IPR011990">
    <property type="entry name" value="TPR-like_helical_dom_sf"/>
</dbReference>
<dbReference type="PANTHER" id="PTHR47682">
    <property type="entry name" value="TETRATRICOPEPTIDE REPEAT (TPR)-CONTAINING PROTEIN"/>
    <property type="match status" value="1"/>
</dbReference>
<evidence type="ECO:0000313" key="4">
    <source>
        <dbReference type="EMBL" id="GLI67436.1"/>
    </source>
</evidence>
<keyword evidence="5" id="KW-1185">Reference proteome</keyword>
<dbReference type="InterPro" id="IPR013105">
    <property type="entry name" value="TPR_2"/>
</dbReference>
<dbReference type="InterPro" id="IPR019734">
    <property type="entry name" value="TPR_rpt"/>
</dbReference>
<dbReference type="Gene3D" id="3.40.30.10">
    <property type="entry name" value="Glutaredoxin"/>
    <property type="match status" value="1"/>
</dbReference>
<sequence length="231" mass="25373">MVLRYAVSRRRVGLSVQCQAKQYELRICVNRTCKRQGSEQLLKFAVDLGLPSLTVAPIGCLGNCGNGPNMVVLPDEQLLHHVATPNDLAQVLRAFCRTSIDDTILQATQLRLAGNAHAAQQDFRQAINCYSQALQLGPSVGLHMLYSNRSAAYLQAGDKDAALADAQRAVEYAPPGFHNAAIRLIDTLFALGRFDEAAELCKRTADQDSSFKFREEYTVIKKALQSVGHKV</sequence>
<accession>A0ABQ5SCQ6</accession>
<gene>
    <name evidence="4" type="ORF">VaNZ11_011603</name>
</gene>
<proteinExistence type="predicted"/>
<feature type="repeat" description="TPR" evidence="3">
    <location>
        <begin position="107"/>
        <end position="140"/>
    </location>
</feature>
<dbReference type="Proteomes" id="UP001165090">
    <property type="component" value="Unassembled WGS sequence"/>
</dbReference>
<dbReference type="InterPro" id="IPR036249">
    <property type="entry name" value="Thioredoxin-like_sf"/>
</dbReference>
<name>A0ABQ5SCQ6_9CHLO</name>
<dbReference type="SMART" id="SM00028">
    <property type="entry name" value="TPR"/>
    <property type="match status" value="3"/>
</dbReference>
<dbReference type="SUPFAM" id="SSF48452">
    <property type="entry name" value="TPR-like"/>
    <property type="match status" value="1"/>
</dbReference>
<evidence type="ECO:0000256" key="2">
    <source>
        <dbReference type="ARBA" id="ARBA00022803"/>
    </source>
</evidence>
<organism evidence="4 5">
    <name type="scientific">Volvox africanus</name>
    <dbReference type="NCBI Taxonomy" id="51714"/>
    <lineage>
        <taxon>Eukaryota</taxon>
        <taxon>Viridiplantae</taxon>
        <taxon>Chlorophyta</taxon>
        <taxon>core chlorophytes</taxon>
        <taxon>Chlorophyceae</taxon>
        <taxon>CS clade</taxon>
        <taxon>Chlamydomonadales</taxon>
        <taxon>Volvocaceae</taxon>
        <taxon>Volvox</taxon>
    </lineage>
</organism>
<evidence type="ECO:0000256" key="1">
    <source>
        <dbReference type="ARBA" id="ARBA00022737"/>
    </source>
</evidence>
<evidence type="ECO:0000313" key="5">
    <source>
        <dbReference type="Proteomes" id="UP001165090"/>
    </source>
</evidence>
<dbReference type="Gene3D" id="1.25.40.10">
    <property type="entry name" value="Tetratricopeptide repeat domain"/>
    <property type="match status" value="1"/>
</dbReference>
<dbReference type="PANTHER" id="PTHR47682:SF1">
    <property type="entry name" value="TETRATRICOPEPTIDE REPEAT (TPR)-CONTAINING PROTEIN"/>
    <property type="match status" value="1"/>
</dbReference>